<evidence type="ECO:0000256" key="2">
    <source>
        <dbReference type="ARBA" id="ARBA00006676"/>
    </source>
</evidence>
<dbReference type="Proteomes" id="UP000179627">
    <property type="component" value="Unassembled WGS sequence"/>
</dbReference>
<reference evidence="8" key="1">
    <citation type="submission" date="2016-07" db="EMBL/GenBank/DDBJ databases">
        <title>Sequence Frankia sp. strain CcI1.17.</title>
        <authorList>
            <person name="Ghodhbane-Gtari F."/>
            <person name="Swanson E."/>
            <person name="Gueddou A."/>
            <person name="Morris K."/>
            <person name="Hezbri K."/>
            <person name="Ktari A."/>
            <person name="Nouioui I."/>
            <person name="Abebe-Akele F."/>
            <person name="Simpson S."/>
            <person name="Thomas K."/>
            <person name="Gtari M."/>
            <person name="Tisa L.S."/>
            <person name="Hurst S."/>
        </authorList>
    </citation>
    <scope>NUCLEOTIDE SEQUENCE [LARGE SCALE GENOMIC DNA]</scope>
    <source>
        <strain evidence="8">Cc1.17</strain>
    </source>
</reference>
<evidence type="ECO:0000256" key="1">
    <source>
        <dbReference type="ARBA" id="ARBA00001947"/>
    </source>
</evidence>
<protein>
    <submittedName>
        <fullName evidence="7">Adenosine deaminase</fullName>
    </submittedName>
</protein>
<dbReference type="InterPro" id="IPR001365">
    <property type="entry name" value="A_deaminase_dom"/>
</dbReference>
<dbReference type="EMBL" id="MBLM01000002">
    <property type="protein sequence ID" value="OHV46498.1"/>
    <property type="molecule type" value="Genomic_DNA"/>
</dbReference>
<keyword evidence="4" id="KW-0378">Hydrolase</keyword>
<evidence type="ECO:0000256" key="4">
    <source>
        <dbReference type="ARBA" id="ARBA00022801"/>
    </source>
</evidence>
<dbReference type="SUPFAM" id="SSF51556">
    <property type="entry name" value="Metallo-dependent hydrolases"/>
    <property type="match status" value="1"/>
</dbReference>
<dbReference type="GO" id="GO:0046872">
    <property type="term" value="F:metal ion binding"/>
    <property type="evidence" value="ECO:0007669"/>
    <property type="project" value="UniProtKB-KW"/>
</dbReference>
<evidence type="ECO:0000259" key="6">
    <source>
        <dbReference type="Pfam" id="PF00962"/>
    </source>
</evidence>
<dbReference type="InterPro" id="IPR006330">
    <property type="entry name" value="Ado/ade_deaminase"/>
</dbReference>
<organism evidence="7 8">
    <name type="scientific">Parafrankia colletiae</name>
    <dbReference type="NCBI Taxonomy" id="573497"/>
    <lineage>
        <taxon>Bacteria</taxon>
        <taxon>Bacillati</taxon>
        <taxon>Actinomycetota</taxon>
        <taxon>Actinomycetes</taxon>
        <taxon>Frankiales</taxon>
        <taxon>Frankiaceae</taxon>
        <taxon>Parafrankia</taxon>
    </lineage>
</organism>
<dbReference type="GO" id="GO:0016814">
    <property type="term" value="F:hydrolase activity, acting on carbon-nitrogen (but not peptide) bonds, in cyclic amidines"/>
    <property type="evidence" value="ECO:0007669"/>
    <property type="project" value="UniProtKB-ARBA"/>
</dbReference>
<accession>A0A1S1RI72</accession>
<keyword evidence="5" id="KW-0862">Zinc</keyword>
<dbReference type="GO" id="GO:0019239">
    <property type="term" value="F:deaminase activity"/>
    <property type="evidence" value="ECO:0007669"/>
    <property type="project" value="InterPro"/>
</dbReference>
<dbReference type="InterPro" id="IPR032466">
    <property type="entry name" value="Metal_Hydrolase"/>
</dbReference>
<sequence length="349" mass="38016">MVTDEEFVDALPKVELHVHLEGSMRPGTLLQLARRHDLDHLPTDLEALRAYYEFRDFDHFIEVYLAAVQVLRDEEDFRLLARETALGLAGQRVRYAEITFTPWLHVQRGVDPAAVFAGVEAGRLDAEREAGIQVRWITDIPGLPGTDNVTSGERTLELALAHGGEGVIALGLGGPEVGVPRPQFGPVFTAARDAGLHCIPHAGETTGPRTIWDALEFLHAERIGHGTSALDDPALVEHLRRHQIPLEVSPTSNLCTGAVTSYAAHPLPEMIAQGLAVNLNSDDPPMFNTTLRAEYLHALRSLGLSRQQVFETAAAAVEHSFLDEAGKRRLRDEFAAAAVDLGVRAAPAA</sequence>
<dbReference type="NCBIfam" id="TIGR01430">
    <property type="entry name" value="aden_deam"/>
    <property type="match status" value="1"/>
</dbReference>
<evidence type="ECO:0000256" key="5">
    <source>
        <dbReference type="ARBA" id="ARBA00022833"/>
    </source>
</evidence>
<comment type="cofactor">
    <cofactor evidence="1">
        <name>Zn(2+)</name>
        <dbReference type="ChEBI" id="CHEBI:29105"/>
    </cofactor>
</comment>
<proteinExistence type="inferred from homology"/>
<evidence type="ECO:0000256" key="3">
    <source>
        <dbReference type="ARBA" id="ARBA00022723"/>
    </source>
</evidence>
<dbReference type="Pfam" id="PF00962">
    <property type="entry name" value="A_deaminase"/>
    <property type="match status" value="1"/>
</dbReference>
<feature type="domain" description="Adenosine deaminase" evidence="6">
    <location>
        <begin position="12"/>
        <end position="335"/>
    </location>
</feature>
<keyword evidence="8" id="KW-1185">Reference proteome</keyword>
<dbReference type="Gene3D" id="3.20.20.140">
    <property type="entry name" value="Metal-dependent hydrolases"/>
    <property type="match status" value="1"/>
</dbReference>
<name>A0A1S1RI72_9ACTN</name>
<keyword evidence="3" id="KW-0479">Metal-binding</keyword>
<evidence type="ECO:0000313" key="7">
    <source>
        <dbReference type="EMBL" id="OHV46498.1"/>
    </source>
</evidence>
<dbReference type="PANTHER" id="PTHR43114">
    <property type="entry name" value="ADENINE DEAMINASE"/>
    <property type="match status" value="1"/>
</dbReference>
<dbReference type="PANTHER" id="PTHR43114:SF6">
    <property type="entry name" value="ADENINE DEAMINASE"/>
    <property type="match status" value="1"/>
</dbReference>
<comment type="similarity">
    <text evidence="2">Belongs to the metallo-dependent hydrolases superfamily. Adenosine and AMP deaminases family.</text>
</comment>
<dbReference type="AlphaFoldDB" id="A0A1S1RI72"/>
<gene>
    <name evidence="7" type="ORF">CC117_00640</name>
</gene>
<comment type="caution">
    <text evidence="7">The sequence shown here is derived from an EMBL/GenBank/DDBJ whole genome shotgun (WGS) entry which is preliminary data.</text>
</comment>
<evidence type="ECO:0000313" key="8">
    <source>
        <dbReference type="Proteomes" id="UP000179627"/>
    </source>
</evidence>